<dbReference type="InterPro" id="IPR033878">
    <property type="entry name" value="NfsB-like"/>
</dbReference>
<comment type="similarity">
    <text evidence="2">Belongs to the nitroreductase family.</text>
</comment>
<accession>A0A934RU88</accession>
<dbReference type="GO" id="GO:0016491">
    <property type="term" value="F:oxidoreductase activity"/>
    <property type="evidence" value="ECO:0007669"/>
    <property type="project" value="UniProtKB-KW"/>
</dbReference>
<keyword evidence="3" id="KW-0285">Flavoprotein</keyword>
<dbReference type="RefSeq" id="WP_200392027.1">
    <property type="nucleotide sequence ID" value="NZ_JAENIO010000027.1"/>
</dbReference>
<evidence type="ECO:0000256" key="6">
    <source>
        <dbReference type="ARBA" id="ARBA00023002"/>
    </source>
</evidence>
<name>A0A934RU88_9BACT</name>
<comment type="caution">
    <text evidence="8">The sequence shown here is derived from an EMBL/GenBank/DDBJ whole genome shotgun (WGS) entry which is preliminary data.</text>
</comment>
<comment type="cofactor">
    <cofactor evidence="1">
        <name>FMN</name>
        <dbReference type="ChEBI" id="CHEBI:58210"/>
    </cofactor>
</comment>
<dbReference type="Proteomes" id="UP000604083">
    <property type="component" value="Unassembled WGS sequence"/>
</dbReference>
<reference evidence="8" key="1">
    <citation type="submission" date="2021-01" db="EMBL/GenBank/DDBJ databases">
        <title>Modified the classification status of verrucomicrobia.</title>
        <authorList>
            <person name="Feng X."/>
        </authorList>
    </citation>
    <scope>NUCLEOTIDE SEQUENCE</scope>
    <source>
        <strain evidence="8">KCTC 12986</strain>
    </source>
</reference>
<dbReference type="PANTHER" id="PTHR43673">
    <property type="entry name" value="NAD(P)H NITROREDUCTASE YDGI-RELATED"/>
    <property type="match status" value="1"/>
</dbReference>
<dbReference type="PANTHER" id="PTHR43673:SF2">
    <property type="entry name" value="NITROREDUCTASE"/>
    <property type="match status" value="1"/>
</dbReference>
<evidence type="ECO:0000313" key="8">
    <source>
        <dbReference type="EMBL" id="MBK1834591.1"/>
    </source>
</evidence>
<dbReference type="AlphaFoldDB" id="A0A934RU88"/>
<evidence type="ECO:0000256" key="4">
    <source>
        <dbReference type="ARBA" id="ARBA00022643"/>
    </source>
</evidence>
<protein>
    <submittedName>
        <fullName evidence="8">NAD(P)H-dependent oxidoreductase</fullName>
    </submittedName>
</protein>
<sequence length="215" mass="24373">MPTLSNEQLIEAFNWRYATKIFDPTRTLSPEDWATLKESLRLSPSSFGLQPWHFVSITSAEIKARLLPHSWGQVQITDCSHLVVLCTRTDIDDDFVDSFIASTAAQRGVSSESLQGYRNVVVDFIHRMSIEERIQWSKQQTYLALQRLMDAAALLEIDACPIEGFIPGKYDEELALPDKNLTASVCCALGYRSRVDKYAELAKSRFASEELFTEL</sequence>
<dbReference type="CDD" id="cd02149">
    <property type="entry name" value="NfsB-like"/>
    <property type="match status" value="1"/>
</dbReference>
<evidence type="ECO:0000256" key="5">
    <source>
        <dbReference type="ARBA" id="ARBA00022857"/>
    </source>
</evidence>
<dbReference type="EMBL" id="JAENIO010000027">
    <property type="protein sequence ID" value="MBK1834591.1"/>
    <property type="molecule type" value="Genomic_DNA"/>
</dbReference>
<evidence type="ECO:0000259" key="7">
    <source>
        <dbReference type="Pfam" id="PF00881"/>
    </source>
</evidence>
<dbReference type="SUPFAM" id="SSF55469">
    <property type="entry name" value="FMN-dependent nitroreductase-like"/>
    <property type="match status" value="1"/>
</dbReference>
<gene>
    <name evidence="8" type="ORF">JIN78_11010</name>
</gene>
<proteinExistence type="inferred from homology"/>
<evidence type="ECO:0000256" key="1">
    <source>
        <dbReference type="ARBA" id="ARBA00001917"/>
    </source>
</evidence>
<keyword evidence="6" id="KW-0560">Oxidoreductase</keyword>
<feature type="domain" description="Nitroreductase" evidence="7">
    <location>
        <begin position="15"/>
        <end position="191"/>
    </location>
</feature>
<evidence type="ECO:0000256" key="3">
    <source>
        <dbReference type="ARBA" id="ARBA00022630"/>
    </source>
</evidence>
<organism evidence="8 9">
    <name type="scientific">Roseibacillus ishigakijimensis</name>
    <dbReference type="NCBI Taxonomy" id="454146"/>
    <lineage>
        <taxon>Bacteria</taxon>
        <taxon>Pseudomonadati</taxon>
        <taxon>Verrucomicrobiota</taxon>
        <taxon>Verrucomicrobiia</taxon>
        <taxon>Verrucomicrobiales</taxon>
        <taxon>Verrucomicrobiaceae</taxon>
        <taxon>Roseibacillus</taxon>
    </lineage>
</organism>
<dbReference type="Gene3D" id="3.40.109.10">
    <property type="entry name" value="NADH Oxidase"/>
    <property type="match status" value="1"/>
</dbReference>
<keyword evidence="5" id="KW-0521">NADP</keyword>
<dbReference type="InterPro" id="IPR029479">
    <property type="entry name" value="Nitroreductase"/>
</dbReference>
<dbReference type="InterPro" id="IPR000415">
    <property type="entry name" value="Nitroreductase-like"/>
</dbReference>
<keyword evidence="9" id="KW-1185">Reference proteome</keyword>
<keyword evidence="4" id="KW-0288">FMN</keyword>
<dbReference type="Pfam" id="PF00881">
    <property type="entry name" value="Nitroreductase"/>
    <property type="match status" value="1"/>
</dbReference>
<evidence type="ECO:0000313" key="9">
    <source>
        <dbReference type="Proteomes" id="UP000604083"/>
    </source>
</evidence>
<evidence type="ECO:0000256" key="2">
    <source>
        <dbReference type="ARBA" id="ARBA00007118"/>
    </source>
</evidence>